<dbReference type="Proteomes" id="UP000632766">
    <property type="component" value="Unassembled WGS sequence"/>
</dbReference>
<organism evidence="2 3">
    <name type="scientific">Amazonocrinis nigriterrae CENA67</name>
    <dbReference type="NCBI Taxonomy" id="2794033"/>
    <lineage>
        <taxon>Bacteria</taxon>
        <taxon>Bacillati</taxon>
        <taxon>Cyanobacteriota</taxon>
        <taxon>Cyanophyceae</taxon>
        <taxon>Nostocales</taxon>
        <taxon>Nostocaceae</taxon>
        <taxon>Amazonocrinis</taxon>
        <taxon>Amazonocrinis nigriterrae</taxon>
    </lineage>
</organism>
<evidence type="ECO:0000313" key="3">
    <source>
        <dbReference type="Proteomes" id="UP000632766"/>
    </source>
</evidence>
<comment type="caution">
    <text evidence="2">The sequence shown here is derived from an EMBL/GenBank/DDBJ whole genome shotgun (WGS) entry which is preliminary data.</text>
</comment>
<keyword evidence="1" id="KW-1133">Transmembrane helix</keyword>
<dbReference type="AlphaFoldDB" id="A0A8J7HYA4"/>
<keyword evidence="1" id="KW-0472">Membrane</keyword>
<keyword evidence="3" id="KW-1185">Reference proteome</keyword>
<sequence>MSQSNENNEILKIFLGILLLLFCHSIALVIVFTLGYLLQLNSSSNNYIGLQVWIIGGVGFLFWQLIYVIPLCIWLQRRQQAAIKKGVIIGAAITALLNGGCFLLFTFH</sequence>
<feature type="transmembrane region" description="Helical" evidence="1">
    <location>
        <begin position="12"/>
        <end position="38"/>
    </location>
</feature>
<protein>
    <submittedName>
        <fullName evidence="2">Uncharacterized protein</fullName>
    </submittedName>
</protein>
<evidence type="ECO:0000256" key="1">
    <source>
        <dbReference type="SAM" id="Phobius"/>
    </source>
</evidence>
<feature type="transmembrane region" description="Helical" evidence="1">
    <location>
        <begin position="87"/>
        <end position="107"/>
    </location>
</feature>
<dbReference type="EMBL" id="JAECZC010000068">
    <property type="protein sequence ID" value="MBH8565743.1"/>
    <property type="molecule type" value="Genomic_DNA"/>
</dbReference>
<dbReference type="RefSeq" id="WP_198127531.1">
    <property type="nucleotide sequence ID" value="NZ_JAECZC010000068.1"/>
</dbReference>
<evidence type="ECO:0000313" key="2">
    <source>
        <dbReference type="EMBL" id="MBH8565743.1"/>
    </source>
</evidence>
<gene>
    <name evidence="2" type="ORF">I8748_26815</name>
</gene>
<feature type="transmembrane region" description="Helical" evidence="1">
    <location>
        <begin position="50"/>
        <end position="75"/>
    </location>
</feature>
<keyword evidence="1" id="KW-0812">Transmembrane</keyword>
<accession>A0A8J7HYA4</accession>
<proteinExistence type="predicted"/>
<name>A0A8J7HYA4_9NOST</name>
<reference evidence="2 3" key="1">
    <citation type="journal article" date="2021" name="Int. J. Syst. Evol. Microbiol.">
        <title>Amazonocrinis nigriterrae gen. nov., sp. nov., Atlanticothrix silvestris gen. nov., sp. nov. and Dendronalium phyllosphericum gen. nov., sp. nov., nostocacean cyanobacteria from Brazilian environments.</title>
        <authorList>
            <person name="Alvarenga D.O."/>
            <person name="Andreote A.P.D."/>
            <person name="Branco L.H.Z."/>
            <person name="Delbaje E."/>
            <person name="Cruz R.B."/>
            <person name="Varani A.M."/>
            <person name="Fiore M.F."/>
        </authorList>
    </citation>
    <scope>NUCLEOTIDE SEQUENCE [LARGE SCALE GENOMIC DNA]</scope>
    <source>
        <strain evidence="2 3">CENA67</strain>
    </source>
</reference>